<proteinExistence type="predicted"/>
<dbReference type="Gene3D" id="4.10.280.10">
    <property type="entry name" value="Helix-loop-helix DNA-binding domain"/>
    <property type="match status" value="1"/>
</dbReference>
<dbReference type="InterPro" id="IPR011598">
    <property type="entry name" value="bHLH_dom"/>
</dbReference>
<keyword evidence="4" id="KW-0804">Transcription</keyword>
<name>A0A0L0S5C5_ALLM3</name>
<gene>
    <name evidence="8" type="ORF">AMAG_04569</name>
</gene>
<dbReference type="InterPro" id="IPR036638">
    <property type="entry name" value="HLH_DNA-bd_sf"/>
</dbReference>
<evidence type="ECO:0000259" key="7">
    <source>
        <dbReference type="PROSITE" id="PS50888"/>
    </source>
</evidence>
<dbReference type="VEuPathDB" id="FungiDB:AMAG_04569"/>
<feature type="compositionally biased region" description="Acidic residues" evidence="6">
    <location>
        <begin position="236"/>
        <end position="247"/>
    </location>
</feature>
<dbReference type="OrthoDB" id="5590769at2759"/>
<keyword evidence="2" id="KW-0805">Transcription regulation</keyword>
<keyword evidence="3" id="KW-0238">DNA-binding</keyword>
<dbReference type="Proteomes" id="UP000054350">
    <property type="component" value="Unassembled WGS sequence"/>
</dbReference>
<feature type="region of interest" description="Disordered" evidence="6">
    <location>
        <begin position="104"/>
        <end position="135"/>
    </location>
</feature>
<keyword evidence="9" id="KW-1185">Reference proteome</keyword>
<dbReference type="Pfam" id="PF00010">
    <property type="entry name" value="HLH"/>
    <property type="match status" value="1"/>
</dbReference>
<dbReference type="InterPro" id="IPR052207">
    <property type="entry name" value="Max-like/E-box_TFs"/>
</dbReference>
<sequence>MEFLQHHVWPVLVRRDGVLDLGGPVLGRGLAPLGLADGLLLREWQATSSGIPSTSSAPPPPTPDTGDKRASHKLAEQKRRLDLKCGFDDLRRLVPGLQFSITARRTKANPNPVRAPPAPRRRRKGGADAAPPEPDGKLIAKTAVLKTAHDYILFLRAREQRLRTVVDGVRAAAQAKGFELPPDLDVPGDDLFFAYVKDTLWKSAAAAQAAHAAAAAAAAAEGNAGKRKKGRRKQGEDDDDDDDEEQGDGAGAGEGGTAADDVDMDSDGE</sequence>
<comment type="subcellular location">
    <subcellularLocation>
        <location evidence="1">Nucleus</location>
    </subcellularLocation>
</comment>
<feature type="compositionally biased region" description="Acidic residues" evidence="6">
    <location>
        <begin position="260"/>
        <end position="269"/>
    </location>
</feature>
<evidence type="ECO:0000256" key="1">
    <source>
        <dbReference type="ARBA" id="ARBA00004123"/>
    </source>
</evidence>
<accession>A0A0L0S5C5</accession>
<evidence type="ECO:0000256" key="5">
    <source>
        <dbReference type="ARBA" id="ARBA00023242"/>
    </source>
</evidence>
<feature type="region of interest" description="Disordered" evidence="6">
    <location>
        <begin position="48"/>
        <end position="75"/>
    </location>
</feature>
<reference evidence="9" key="2">
    <citation type="submission" date="2009-11" db="EMBL/GenBank/DDBJ databases">
        <title>The Genome Sequence of Allomyces macrogynus strain ATCC 38327.</title>
        <authorList>
            <consortium name="The Broad Institute Genome Sequencing Platform"/>
            <person name="Russ C."/>
            <person name="Cuomo C."/>
            <person name="Shea T."/>
            <person name="Young S.K."/>
            <person name="Zeng Q."/>
            <person name="Koehrsen M."/>
            <person name="Haas B."/>
            <person name="Borodovsky M."/>
            <person name="Guigo R."/>
            <person name="Alvarado L."/>
            <person name="Berlin A."/>
            <person name="Borenstein D."/>
            <person name="Chen Z."/>
            <person name="Engels R."/>
            <person name="Freedman E."/>
            <person name="Gellesch M."/>
            <person name="Goldberg J."/>
            <person name="Griggs A."/>
            <person name="Gujja S."/>
            <person name="Heiman D."/>
            <person name="Hepburn T."/>
            <person name="Howarth C."/>
            <person name="Jen D."/>
            <person name="Larson L."/>
            <person name="Lewis B."/>
            <person name="Mehta T."/>
            <person name="Park D."/>
            <person name="Pearson M."/>
            <person name="Roberts A."/>
            <person name="Saif S."/>
            <person name="Shenoy N."/>
            <person name="Sisk P."/>
            <person name="Stolte C."/>
            <person name="Sykes S."/>
            <person name="Walk T."/>
            <person name="White J."/>
            <person name="Yandava C."/>
            <person name="Burger G."/>
            <person name="Gray M.W."/>
            <person name="Holland P.W.H."/>
            <person name="King N."/>
            <person name="Lang F.B.F."/>
            <person name="Roger A.J."/>
            <person name="Ruiz-Trillo I."/>
            <person name="Lander E."/>
            <person name="Nusbaum C."/>
        </authorList>
    </citation>
    <scope>NUCLEOTIDE SEQUENCE [LARGE SCALE GENOMIC DNA]</scope>
    <source>
        <strain evidence="9">ATCC 38327</strain>
    </source>
</reference>
<evidence type="ECO:0000313" key="9">
    <source>
        <dbReference type="Proteomes" id="UP000054350"/>
    </source>
</evidence>
<evidence type="ECO:0000256" key="4">
    <source>
        <dbReference type="ARBA" id="ARBA00023163"/>
    </source>
</evidence>
<protein>
    <recommendedName>
        <fullName evidence="7">BHLH domain-containing protein</fullName>
    </recommendedName>
</protein>
<dbReference type="AlphaFoldDB" id="A0A0L0S5C5"/>
<organism evidence="8 9">
    <name type="scientific">Allomyces macrogynus (strain ATCC 38327)</name>
    <name type="common">Allomyces javanicus var. macrogynus</name>
    <dbReference type="NCBI Taxonomy" id="578462"/>
    <lineage>
        <taxon>Eukaryota</taxon>
        <taxon>Fungi</taxon>
        <taxon>Fungi incertae sedis</taxon>
        <taxon>Blastocladiomycota</taxon>
        <taxon>Blastocladiomycetes</taxon>
        <taxon>Blastocladiales</taxon>
        <taxon>Blastocladiaceae</taxon>
        <taxon>Allomyces</taxon>
    </lineage>
</organism>
<dbReference type="GO" id="GO:0005634">
    <property type="term" value="C:nucleus"/>
    <property type="evidence" value="ECO:0007669"/>
    <property type="project" value="UniProtKB-SubCell"/>
</dbReference>
<reference evidence="8 9" key="1">
    <citation type="submission" date="2009-11" db="EMBL/GenBank/DDBJ databases">
        <title>Annotation of Allomyces macrogynus ATCC 38327.</title>
        <authorList>
            <consortium name="The Broad Institute Genome Sequencing Platform"/>
            <person name="Russ C."/>
            <person name="Cuomo C."/>
            <person name="Burger G."/>
            <person name="Gray M.W."/>
            <person name="Holland P.W.H."/>
            <person name="King N."/>
            <person name="Lang F.B.F."/>
            <person name="Roger A.J."/>
            <person name="Ruiz-Trillo I."/>
            <person name="Young S.K."/>
            <person name="Zeng Q."/>
            <person name="Gargeya S."/>
            <person name="Fitzgerald M."/>
            <person name="Haas B."/>
            <person name="Abouelleil A."/>
            <person name="Alvarado L."/>
            <person name="Arachchi H.M."/>
            <person name="Berlin A."/>
            <person name="Chapman S.B."/>
            <person name="Gearin G."/>
            <person name="Goldberg J."/>
            <person name="Griggs A."/>
            <person name="Gujja S."/>
            <person name="Hansen M."/>
            <person name="Heiman D."/>
            <person name="Howarth C."/>
            <person name="Larimer J."/>
            <person name="Lui A."/>
            <person name="MacDonald P.J.P."/>
            <person name="McCowen C."/>
            <person name="Montmayeur A."/>
            <person name="Murphy C."/>
            <person name="Neiman D."/>
            <person name="Pearson M."/>
            <person name="Priest M."/>
            <person name="Roberts A."/>
            <person name="Saif S."/>
            <person name="Shea T."/>
            <person name="Sisk P."/>
            <person name="Stolte C."/>
            <person name="Sykes S."/>
            <person name="Wortman J."/>
            <person name="Nusbaum C."/>
            <person name="Birren B."/>
        </authorList>
    </citation>
    <scope>NUCLEOTIDE SEQUENCE [LARGE SCALE GENOMIC DNA]</scope>
    <source>
        <strain evidence="8 9">ATCC 38327</strain>
    </source>
</reference>
<evidence type="ECO:0000256" key="2">
    <source>
        <dbReference type="ARBA" id="ARBA00023015"/>
    </source>
</evidence>
<dbReference type="EMBL" id="GG745332">
    <property type="protein sequence ID" value="KNE57712.1"/>
    <property type="molecule type" value="Genomic_DNA"/>
</dbReference>
<evidence type="ECO:0000256" key="3">
    <source>
        <dbReference type="ARBA" id="ARBA00023125"/>
    </source>
</evidence>
<dbReference type="PROSITE" id="PS50888">
    <property type="entry name" value="BHLH"/>
    <property type="match status" value="1"/>
</dbReference>
<dbReference type="GO" id="GO:0000981">
    <property type="term" value="F:DNA-binding transcription factor activity, RNA polymerase II-specific"/>
    <property type="evidence" value="ECO:0007669"/>
    <property type="project" value="TreeGrafter"/>
</dbReference>
<dbReference type="SUPFAM" id="SSF47459">
    <property type="entry name" value="HLH, helix-loop-helix DNA-binding domain"/>
    <property type="match status" value="1"/>
</dbReference>
<evidence type="ECO:0000256" key="6">
    <source>
        <dbReference type="SAM" id="MobiDB-lite"/>
    </source>
</evidence>
<dbReference type="PANTHER" id="PTHR15741:SF27">
    <property type="entry name" value="TRANSCRIPTION FACTOR AP-4"/>
    <property type="match status" value="1"/>
</dbReference>
<feature type="domain" description="BHLH" evidence="7">
    <location>
        <begin position="67"/>
        <end position="155"/>
    </location>
</feature>
<feature type="compositionally biased region" description="Basic and acidic residues" evidence="6">
    <location>
        <begin position="65"/>
        <end position="75"/>
    </location>
</feature>
<dbReference type="GO" id="GO:0046983">
    <property type="term" value="F:protein dimerization activity"/>
    <property type="evidence" value="ECO:0007669"/>
    <property type="project" value="InterPro"/>
</dbReference>
<dbReference type="SMART" id="SM00353">
    <property type="entry name" value="HLH"/>
    <property type="match status" value="1"/>
</dbReference>
<dbReference type="PANTHER" id="PTHR15741">
    <property type="entry name" value="BASIC HELIX-LOOP-HELIX ZIP TRANSCRIPTION FACTOR"/>
    <property type="match status" value="1"/>
</dbReference>
<dbReference type="GO" id="GO:0000978">
    <property type="term" value="F:RNA polymerase II cis-regulatory region sequence-specific DNA binding"/>
    <property type="evidence" value="ECO:0007669"/>
    <property type="project" value="TreeGrafter"/>
</dbReference>
<feature type="region of interest" description="Disordered" evidence="6">
    <location>
        <begin position="218"/>
        <end position="269"/>
    </location>
</feature>
<keyword evidence="5" id="KW-0539">Nucleus</keyword>
<evidence type="ECO:0000313" key="8">
    <source>
        <dbReference type="EMBL" id="KNE57712.1"/>
    </source>
</evidence>